<dbReference type="InterPro" id="IPR003594">
    <property type="entry name" value="HATPase_dom"/>
</dbReference>
<comment type="caution">
    <text evidence="17">Lacks conserved residue(s) required for the propagation of feature annotation.</text>
</comment>
<dbReference type="CDD" id="cd16922">
    <property type="entry name" value="HATPase_EvgS-ArcB-TorS-like"/>
    <property type="match status" value="1"/>
</dbReference>
<dbReference type="SMART" id="SM00388">
    <property type="entry name" value="HisKA"/>
    <property type="match status" value="1"/>
</dbReference>
<feature type="transmembrane region" description="Helical" evidence="19">
    <location>
        <begin position="24"/>
        <end position="44"/>
    </location>
</feature>
<dbReference type="Gene3D" id="1.20.120.160">
    <property type="entry name" value="HPT domain"/>
    <property type="match status" value="1"/>
</dbReference>
<evidence type="ECO:0000256" key="18">
    <source>
        <dbReference type="SAM" id="Coils"/>
    </source>
</evidence>
<comment type="catalytic activity">
    <reaction evidence="1">
        <text>ATP + protein L-histidine = ADP + protein N-phospho-L-histidine.</text>
        <dbReference type="EC" id="2.7.13.3"/>
    </reaction>
</comment>
<dbReference type="Pfam" id="PF02518">
    <property type="entry name" value="HATPase_c"/>
    <property type="match status" value="1"/>
</dbReference>
<keyword evidence="13" id="KW-0902">Two-component regulatory system</keyword>
<keyword evidence="12 19" id="KW-1133">Transmembrane helix</keyword>
<dbReference type="PRINTS" id="PR00344">
    <property type="entry name" value="BCTRLSENSOR"/>
</dbReference>
<dbReference type="EC" id="2.7.13.3" evidence="4"/>
<evidence type="ECO:0000256" key="5">
    <source>
        <dbReference type="ARBA" id="ARBA00022475"/>
    </source>
</evidence>
<evidence type="ECO:0000256" key="12">
    <source>
        <dbReference type="ARBA" id="ARBA00022989"/>
    </source>
</evidence>
<dbReference type="InterPro" id="IPR036097">
    <property type="entry name" value="HisK_dim/P_sf"/>
</dbReference>
<dbReference type="InterPro" id="IPR036890">
    <property type="entry name" value="HATPase_C_sf"/>
</dbReference>
<evidence type="ECO:0000256" key="4">
    <source>
        <dbReference type="ARBA" id="ARBA00012438"/>
    </source>
</evidence>
<dbReference type="InterPro" id="IPR003661">
    <property type="entry name" value="HisK_dim/P_dom"/>
</dbReference>
<dbReference type="SMART" id="SM00304">
    <property type="entry name" value="HAMP"/>
    <property type="match status" value="1"/>
</dbReference>
<comment type="similarity">
    <text evidence="3">In the N-terminal section; belongs to the phytochrome family.</text>
</comment>
<evidence type="ECO:0000259" key="20">
    <source>
        <dbReference type="PROSITE" id="PS50109"/>
    </source>
</evidence>
<dbReference type="Pfam" id="PF00512">
    <property type="entry name" value="HisKA"/>
    <property type="match status" value="1"/>
</dbReference>
<dbReference type="SUPFAM" id="SSF47384">
    <property type="entry name" value="Homodimeric domain of signal transducing histidine kinase"/>
    <property type="match status" value="1"/>
</dbReference>
<dbReference type="InterPro" id="IPR003660">
    <property type="entry name" value="HAMP_dom"/>
</dbReference>
<evidence type="ECO:0000256" key="9">
    <source>
        <dbReference type="ARBA" id="ARBA00022741"/>
    </source>
</evidence>
<dbReference type="InterPro" id="IPR004358">
    <property type="entry name" value="Sig_transdc_His_kin-like_C"/>
</dbReference>
<dbReference type="Gene3D" id="6.10.340.10">
    <property type="match status" value="1"/>
</dbReference>
<feature type="modified residue" description="4-aspartylphosphate" evidence="17">
    <location>
        <position position="752"/>
    </location>
</feature>
<dbReference type="FunFam" id="3.30.565.10:FF:000010">
    <property type="entry name" value="Sensor histidine kinase RcsC"/>
    <property type="match status" value="1"/>
</dbReference>
<dbReference type="InterPro" id="IPR005467">
    <property type="entry name" value="His_kinase_dom"/>
</dbReference>
<dbReference type="InterPro" id="IPR011006">
    <property type="entry name" value="CheY-like_superfamily"/>
</dbReference>
<dbReference type="Pfam" id="PF01627">
    <property type="entry name" value="Hpt"/>
    <property type="match status" value="1"/>
</dbReference>
<sequence length="958" mass="104924">MKATVNKVLNQLHCWPLRRQSLTFQYLAVASVFLLAIQLVFGLIQIEWRYVRQLHLLEQKVEKNARFISGVVPEAILTLDFLSVETLIRQASEDEDILYILVLDNEAQPLTRSLPRDHPALLRAQPAELPPLPPLDLVEQARTQNHVREIRAPIMSDGRQLGEVWLGYSTQNLRQELYRASLIILLASVAVSLLMASLTLILFNRQVNRPLHAVIEWAQALAAGNLEQRVLTQRQDEIGQLNAALNTMAQQLQTTLAGLQQRITERQAAEQQLQQTAKELVQARDEALAATQAKGEFLANMSHEIRTPMNGVIGMTSLLLETPLTQQQQDYAETIRSSGESLLTIINDILDFSKIESGKLELENQSFHLRTCLEEVLELLATKAAVKSVMLTYAMDADVPPVINGDVTRLRQILVNLVGNAIKFTPAGDVVVKVTTTVIADTEPPPQCEGTPCQSPACQTHQIQFAVQDNGIGIPVARQERLFKSFSQIDASTSRQYGGTGLGLAICKQLCHLMGGDIWVDSDEGQGSTFSFTILANACPVPDAETAPLPEEVLNSKRLLILEEHEQTRAILADQCQQWGMVVQTTTAIATARSWLERSVPFDAVILTTTLAATNITEFVNWIRQQSAYQALPLILLSTVIPEEFAAANQITNAIVLKKPIRQSYLHDALMRVFVSPTAPASPPLAVPNKLLNPHFSQQHPLRILLAEDNTVNQKLALGLLQRMGYRAEAVGNGLEVIDALYRQPYDLILMDVQMPEMDGLTATREICRIWPRQRPWIVAVTANAMQGDRTACLAAGVDAYISKPIHLAELVTILEQCPKYDAPATPRATPPSSAAVDIPVSQAAAMALPLIDRATLDSYGFDAGTLAMLIESFVTETPDLLAQIAAAIATANAPQLSFAAHTLKSASVALGVARLSALCQHLEGLGKAGTAAAASDQLEILQDLYIQSVQALEALVA</sequence>
<dbReference type="Gene3D" id="3.30.565.10">
    <property type="entry name" value="Histidine kinase-like ATPase, C-terminal domain"/>
    <property type="match status" value="1"/>
</dbReference>
<keyword evidence="8 19" id="KW-0812">Transmembrane</keyword>
<accession>A0A4Q7EHD2</accession>
<dbReference type="SUPFAM" id="SSF158472">
    <property type="entry name" value="HAMP domain-like"/>
    <property type="match status" value="1"/>
</dbReference>
<reference evidence="24 25" key="1">
    <citation type="submission" date="2018-11" db="EMBL/GenBank/DDBJ databases">
        <title>Whole genome sequencing of an environmental sample.</title>
        <authorList>
            <person name="Sarangi A.N."/>
            <person name="Singh D."/>
            <person name="Tripathy S."/>
        </authorList>
    </citation>
    <scope>NUCLEOTIDE SEQUENCE [LARGE SCALE GENOMIC DNA]</scope>
    <source>
        <strain evidence="24 25">Lakshadweep</strain>
    </source>
</reference>
<evidence type="ECO:0000313" key="24">
    <source>
        <dbReference type="EMBL" id="RZM82733.1"/>
    </source>
</evidence>
<dbReference type="SUPFAM" id="SSF52172">
    <property type="entry name" value="CheY-like"/>
    <property type="match status" value="2"/>
</dbReference>
<feature type="domain" description="Histidine kinase" evidence="20">
    <location>
        <begin position="300"/>
        <end position="538"/>
    </location>
</feature>
<evidence type="ECO:0000256" key="19">
    <source>
        <dbReference type="SAM" id="Phobius"/>
    </source>
</evidence>
<evidence type="ECO:0000256" key="8">
    <source>
        <dbReference type="ARBA" id="ARBA00022692"/>
    </source>
</evidence>
<dbReference type="SMART" id="SM00448">
    <property type="entry name" value="REC"/>
    <property type="match status" value="2"/>
</dbReference>
<evidence type="ECO:0000256" key="1">
    <source>
        <dbReference type="ARBA" id="ARBA00000085"/>
    </source>
</evidence>
<dbReference type="CDD" id="cd06225">
    <property type="entry name" value="HAMP"/>
    <property type="match status" value="1"/>
</dbReference>
<dbReference type="InterPro" id="IPR001789">
    <property type="entry name" value="Sig_transdc_resp-reg_receiver"/>
</dbReference>
<dbReference type="InterPro" id="IPR036641">
    <property type="entry name" value="HPT_dom_sf"/>
</dbReference>
<keyword evidence="18" id="KW-0175">Coiled coil</keyword>
<keyword evidence="25" id="KW-1185">Reference proteome</keyword>
<dbReference type="PROSITE" id="PS50885">
    <property type="entry name" value="HAMP"/>
    <property type="match status" value="1"/>
</dbReference>
<dbReference type="Gene3D" id="3.40.50.2300">
    <property type="match status" value="2"/>
</dbReference>
<name>A0A4Q7EHD2_9CYAN</name>
<feature type="domain" description="Response regulatory" evidence="21">
    <location>
        <begin position="703"/>
        <end position="819"/>
    </location>
</feature>
<dbReference type="PROSITE" id="PS50894">
    <property type="entry name" value="HPT"/>
    <property type="match status" value="1"/>
</dbReference>
<dbReference type="SUPFAM" id="SSF47226">
    <property type="entry name" value="Histidine-containing phosphotransfer domain, HPT domain"/>
    <property type="match status" value="1"/>
</dbReference>
<dbReference type="CDD" id="cd17546">
    <property type="entry name" value="REC_hyHK_CKI1_RcsC-like"/>
    <property type="match status" value="1"/>
</dbReference>
<dbReference type="FunFam" id="1.10.287.130:FF:000003">
    <property type="entry name" value="Histidine kinase"/>
    <property type="match status" value="1"/>
</dbReference>
<dbReference type="CDD" id="cd00082">
    <property type="entry name" value="HisKA"/>
    <property type="match status" value="1"/>
</dbReference>
<dbReference type="GO" id="GO:0005524">
    <property type="term" value="F:ATP binding"/>
    <property type="evidence" value="ECO:0007669"/>
    <property type="project" value="UniProtKB-KW"/>
</dbReference>
<dbReference type="OrthoDB" id="5389090at2"/>
<evidence type="ECO:0000256" key="7">
    <source>
        <dbReference type="ARBA" id="ARBA00022679"/>
    </source>
</evidence>
<keyword evidence="9" id="KW-0547">Nucleotide-binding</keyword>
<dbReference type="EMBL" id="QVFV01000001">
    <property type="protein sequence ID" value="RZM82733.1"/>
    <property type="molecule type" value="Genomic_DNA"/>
</dbReference>
<evidence type="ECO:0000256" key="10">
    <source>
        <dbReference type="ARBA" id="ARBA00022777"/>
    </source>
</evidence>
<proteinExistence type="inferred from homology"/>
<evidence type="ECO:0000256" key="13">
    <source>
        <dbReference type="ARBA" id="ARBA00023012"/>
    </source>
</evidence>
<feature type="domain" description="HAMP" evidence="22">
    <location>
        <begin position="205"/>
        <end position="257"/>
    </location>
</feature>
<comment type="caution">
    <text evidence="24">The sequence shown here is derived from an EMBL/GenBank/DDBJ whole genome shotgun (WGS) entry which is preliminary data.</text>
</comment>
<evidence type="ECO:0000256" key="16">
    <source>
        <dbReference type="PROSITE-ProRule" id="PRU00110"/>
    </source>
</evidence>
<comment type="subcellular location">
    <subcellularLocation>
        <location evidence="2">Cell membrane</location>
        <topology evidence="2">Multi-pass membrane protein</topology>
    </subcellularLocation>
</comment>
<keyword evidence="10" id="KW-0418">Kinase</keyword>
<evidence type="ECO:0000259" key="23">
    <source>
        <dbReference type="PROSITE" id="PS50894"/>
    </source>
</evidence>
<evidence type="ECO:0000256" key="17">
    <source>
        <dbReference type="PROSITE-ProRule" id="PRU00169"/>
    </source>
</evidence>
<dbReference type="SMART" id="SM00387">
    <property type="entry name" value="HATPase_c"/>
    <property type="match status" value="1"/>
</dbReference>
<dbReference type="Proteomes" id="UP000292459">
    <property type="component" value="Unassembled WGS sequence"/>
</dbReference>
<dbReference type="InterPro" id="IPR008207">
    <property type="entry name" value="Sig_transdc_His_kin_Hpt_dom"/>
</dbReference>
<evidence type="ECO:0000256" key="11">
    <source>
        <dbReference type="ARBA" id="ARBA00022840"/>
    </source>
</evidence>
<evidence type="ECO:0000256" key="2">
    <source>
        <dbReference type="ARBA" id="ARBA00004651"/>
    </source>
</evidence>
<dbReference type="GO" id="GO:0005886">
    <property type="term" value="C:plasma membrane"/>
    <property type="evidence" value="ECO:0007669"/>
    <property type="project" value="UniProtKB-SubCell"/>
</dbReference>
<dbReference type="Pfam" id="PF00072">
    <property type="entry name" value="Response_reg"/>
    <property type="match status" value="1"/>
</dbReference>
<dbReference type="RefSeq" id="WP_084607000.1">
    <property type="nucleotide sequence ID" value="NZ_QVFV01000001.1"/>
</dbReference>
<dbReference type="SUPFAM" id="SSF55874">
    <property type="entry name" value="ATPase domain of HSP90 chaperone/DNA topoisomerase II/histidine kinase"/>
    <property type="match status" value="1"/>
</dbReference>
<keyword evidence="14 19" id="KW-0472">Membrane</keyword>
<dbReference type="PANTHER" id="PTHR45339">
    <property type="entry name" value="HYBRID SIGNAL TRANSDUCTION HISTIDINE KINASE J"/>
    <property type="match status" value="1"/>
</dbReference>
<keyword evidence="6 17" id="KW-0597">Phosphoprotein</keyword>
<evidence type="ECO:0000256" key="15">
    <source>
        <dbReference type="ARBA" id="ARBA00074306"/>
    </source>
</evidence>
<dbReference type="PROSITE" id="PS50109">
    <property type="entry name" value="HIS_KIN"/>
    <property type="match status" value="1"/>
</dbReference>
<feature type="domain" description="HPt" evidence="23">
    <location>
        <begin position="863"/>
        <end position="956"/>
    </location>
</feature>
<evidence type="ECO:0000256" key="6">
    <source>
        <dbReference type="ARBA" id="ARBA00022553"/>
    </source>
</evidence>
<evidence type="ECO:0000256" key="14">
    <source>
        <dbReference type="ARBA" id="ARBA00023136"/>
    </source>
</evidence>
<evidence type="ECO:0000259" key="21">
    <source>
        <dbReference type="PROSITE" id="PS50110"/>
    </source>
</evidence>
<dbReference type="PANTHER" id="PTHR45339:SF1">
    <property type="entry name" value="HYBRID SIGNAL TRANSDUCTION HISTIDINE KINASE J"/>
    <property type="match status" value="1"/>
</dbReference>
<feature type="coiled-coil region" evidence="18">
    <location>
        <begin position="242"/>
        <end position="293"/>
    </location>
</feature>
<organism evidence="24 25">
    <name type="scientific">Leptolyngbya iicbica LK</name>
    <dbReference type="NCBI Taxonomy" id="2294035"/>
    <lineage>
        <taxon>Bacteria</taxon>
        <taxon>Bacillati</taxon>
        <taxon>Cyanobacteriota</taxon>
        <taxon>Cyanophyceae</taxon>
        <taxon>Leptolyngbyales</taxon>
        <taxon>Leptolyngbyaceae</taxon>
        <taxon>Leptolyngbya group</taxon>
        <taxon>Leptolyngbya</taxon>
        <taxon>Leptolyngbya iicbica</taxon>
    </lineage>
</organism>
<dbReference type="GO" id="GO:0000155">
    <property type="term" value="F:phosphorelay sensor kinase activity"/>
    <property type="evidence" value="ECO:0007669"/>
    <property type="project" value="InterPro"/>
</dbReference>
<dbReference type="AlphaFoldDB" id="A0A4Q7EHD2"/>
<dbReference type="PROSITE" id="PS50110">
    <property type="entry name" value="RESPONSE_REGULATORY"/>
    <property type="match status" value="2"/>
</dbReference>
<keyword evidence="11" id="KW-0067">ATP-binding</keyword>
<keyword evidence="7" id="KW-0808">Transferase</keyword>
<evidence type="ECO:0000259" key="22">
    <source>
        <dbReference type="PROSITE" id="PS50885"/>
    </source>
</evidence>
<feature type="domain" description="Response regulatory" evidence="21">
    <location>
        <begin position="558"/>
        <end position="674"/>
    </location>
</feature>
<feature type="modified residue" description="Phosphohistidine" evidence="16">
    <location>
        <position position="902"/>
    </location>
</feature>
<evidence type="ECO:0000256" key="3">
    <source>
        <dbReference type="ARBA" id="ARBA00006402"/>
    </source>
</evidence>
<dbReference type="Pfam" id="PF00672">
    <property type="entry name" value="HAMP"/>
    <property type="match status" value="1"/>
</dbReference>
<gene>
    <name evidence="24" type="ORF">DYY88_05795</name>
</gene>
<evidence type="ECO:0000313" key="25">
    <source>
        <dbReference type="Proteomes" id="UP000292459"/>
    </source>
</evidence>
<dbReference type="Gene3D" id="1.10.287.130">
    <property type="match status" value="1"/>
</dbReference>
<dbReference type="CDD" id="cd00088">
    <property type="entry name" value="HPT"/>
    <property type="match status" value="1"/>
</dbReference>
<protein>
    <recommendedName>
        <fullName evidence="15">Circadian input-output histidine kinase CikA</fullName>
        <ecNumber evidence="4">2.7.13.3</ecNumber>
    </recommendedName>
</protein>
<keyword evidence="5" id="KW-1003">Cell membrane</keyword>
<feature type="transmembrane region" description="Helical" evidence="19">
    <location>
        <begin position="182"/>
        <end position="203"/>
    </location>
</feature>